<dbReference type="Pfam" id="PF07052">
    <property type="entry name" value="Hep_59"/>
    <property type="match status" value="1"/>
</dbReference>
<accession>A0AAE0P741</accession>
<dbReference type="GO" id="GO:0000398">
    <property type="term" value="P:mRNA splicing, via spliceosome"/>
    <property type="evidence" value="ECO:0007669"/>
    <property type="project" value="TreeGrafter"/>
</dbReference>
<reference evidence="5" key="1">
    <citation type="journal article" date="2023" name="Mol. Phylogenet. Evol.">
        <title>Genome-scale phylogeny and comparative genomics of the fungal order Sordariales.</title>
        <authorList>
            <person name="Hensen N."/>
            <person name="Bonometti L."/>
            <person name="Westerberg I."/>
            <person name="Brannstrom I.O."/>
            <person name="Guillou S."/>
            <person name="Cros-Aarteil S."/>
            <person name="Calhoun S."/>
            <person name="Haridas S."/>
            <person name="Kuo A."/>
            <person name="Mondo S."/>
            <person name="Pangilinan J."/>
            <person name="Riley R."/>
            <person name="LaButti K."/>
            <person name="Andreopoulos B."/>
            <person name="Lipzen A."/>
            <person name="Chen C."/>
            <person name="Yan M."/>
            <person name="Daum C."/>
            <person name="Ng V."/>
            <person name="Clum A."/>
            <person name="Steindorff A."/>
            <person name="Ohm R.A."/>
            <person name="Martin F."/>
            <person name="Silar P."/>
            <person name="Natvig D.O."/>
            <person name="Lalanne C."/>
            <person name="Gautier V."/>
            <person name="Ament-Velasquez S.L."/>
            <person name="Kruys A."/>
            <person name="Hutchinson M.I."/>
            <person name="Powell A.J."/>
            <person name="Barry K."/>
            <person name="Miller A.N."/>
            <person name="Grigoriev I.V."/>
            <person name="Debuchy R."/>
            <person name="Gladieux P."/>
            <person name="Hiltunen Thoren M."/>
            <person name="Johannesson H."/>
        </authorList>
    </citation>
    <scope>NUCLEOTIDE SEQUENCE</scope>
    <source>
        <strain evidence="5">CBS 232.78</strain>
    </source>
</reference>
<comment type="caution">
    <text evidence="5">The sequence shown here is derived from an EMBL/GenBank/DDBJ whole genome shotgun (WGS) entry which is preliminary data.</text>
</comment>
<protein>
    <submittedName>
        <fullName evidence="5">Uncharacterized protein</fullName>
    </submittedName>
</protein>
<keyword evidence="6" id="KW-1185">Reference proteome</keyword>
<evidence type="ECO:0000256" key="1">
    <source>
        <dbReference type="ARBA" id="ARBA00004123"/>
    </source>
</evidence>
<comment type="subcellular location">
    <subcellularLocation>
        <location evidence="1">Nucleus</location>
    </subcellularLocation>
</comment>
<dbReference type="AlphaFoldDB" id="A0AAE0P741"/>
<feature type="region of interest" description="Disordered" evidence="4">
    <location>
        <begin position="1"/>
        <end position="49"/>
    </location>
</feature>
<sequence length="228" mass="25967">MEEYVESELARRKRQAAETQTQQSNDQSGHQQSAPGEARSLLTVGGKQVEAQRALHGKLMEIDLGDEVRSRNVAMTERAQRRLHGQAVEDEDDPNAPPRKMRVGRDGKPWRGRNRRGSNDIKRDQLVEEFLSQNRLDIYEKPSAEVSVEPGIEDGKLAADDEIAEKFRRDFMDAMSQRHRRRNPAINAKPRPKTNQDEILKGPKLGGSRNARAAMRDILLKEQGQKKR</sequence>
<feature type="region of interest" description="Disordered" evidence="4">
    <location>
        <begin position="175"/>
        <end position="213"/>
    </location>
</feature>
<proteinExistence type="inferred from homology"/>
<evidence type="ECO:0000313" key="6">
    <source>
        <dbReference type="Proteomes" id="UP001285441"/>
    </source>
</evidence>
<dbReference type="EMBL" id="JAULSW010000001">
    <property type="protein sequence ID" value="KAK3394571.1"/>
    <property type="molecule type" value="Genomic_DNA"/>
</dbReference>
<evidence type="ECO:0000256" key="2">
    <source>
        <dbReference type="ARBA" id="ARBA00007643"/>
    </source>
</evidence>
<comment type="similarity">
    <text evidence="2">Belongs to the TLS1 family.</text>
</comment>
<evidence type="ECO:0000256" key="3">
    <source>
        <dbReference type="ARBA" id="ARBA00023242"/>
    </source>
</evidence>
<dbReference type="InterPro" id="IPR010756">
    <property type="entry name" value="Tls1-like"/>
</dbReference>
<gene>
    <name evidence="5" type="ORF">B0H63DRAFT_461315</name>
</gene>
<dbReference type="PANTHER" id="PTHR13486">
    <property type="entry name" value="TELOMERE LENGTH AND SILENCING PROTEIN 1 TLS1 FAMILY MEMBER"/>
    <property type="match status" value="1"/>
</dbReference>
<feature type="compositionally biased region" description="Polar residues" evidence="4">
    <location>
        <begin position="17"/>
        <end position="34"/>
    </location>
</feature>
<feature type="region of interest" description="Disordered" evidence="4">
    <location>
        <begin position="73"/>
        <end position="122"/>
    </location>
</feature>
<reference evidence="5" key="2">
    <citation type="submission" date="2023-06" db="EMBL/GenBank/DDBJ databases">
        <authorList>
            <consortium name="Lawrence Berkeley National Laboratory"/>
            <person name="Haridas S."/>
            <person name="Hensen N."/>
            <person name="Bonometti L."/>
            <person name="Westerberg I."/>
            <person name="Brannstrom I.O."/>
            <person name="Guillou S."/>
            <person name="Cros-Aarteil S."/>
            <person name="Calhoun S."/>
            <person name="Kuo A."/>
            <person name="Mondo S."/>
            <person name="Pangilinan J."/>
            <person name="Riley R."/>
            <person name="LaButti K."/>
            <person name="Andreopoulos B."/>
            <person name="Lipzen A."/>
            <person name="Chen C."/>
            <person name="Yanf M."/>
            <person name="Daum C."/>
            <person name="Ng V."/>
            <person name="Clum A."/>
            <person name="Steindorff A."/>
            <person name="Ohm R."/>
            <person name="Martin F."/>
            <person name="Silar P."/>
            <person name="Natvig D."/>
            <person name="Lalanne C."/>
            <person name="Gautier V."/>
            <person name="Ament-velasquez S.L."/>
            <person name="Kruys A."/>
            <person name="Hutchinson M.I."/>
            <person name="Powell A.J."/>
            <person name="Barry K."/>
            <person name="Miller A.N."/>
            <person name="Grigoriev I.V."/>
            <person name="Debuchy R."/>
            <person name="Gladieux P."/>
            <person name="Thoren M.H."/>
            <person name="Johannesson H."/>
        </authorList>
    </citation>
    <scope>NUCLEOTIDE SEQUENCE</scope>
    <source>
        <strain evidence="5">CBS 232.78</strain>
    </source>
</reference>
<keyword evidence="3" id="KW-0539">Nucleus</keyword>
<organism evidence="5 6">
    <name type="scientific">Podospora didyma</name>
    <dbReference type="NCBI Taxonomy" id="330526"/>
    <lineage>
        <taxon>Eukaryota</taxon>
        <taxon>Fungi</taxon>
        <taxon>Dikarya</taxon>
        <taxon>Ascomycota</taxon>
        <taxon>Pezizomycotina</taxon>
        <taxon>Sordariomycetes</taxon>
        <taxon>Sordariomycetidae</taxon>
        <taxon>Sordariales</taxon>
        <taxon>Podosporaceae</taxon>
        <taxon>Podospora</taxon>
    </lineage>
</organism>
<dbReference type="Proteomes" id="UP001285441">
    <property type="component" value="Unassembled WGS sequence"/>
</dbReference>
<evidence type="ECO:0000256" key="4">
    <source>
        <dbReference type="SAM" id="MobiDB-lite"/>
    </source>
</evidence>
<evidence type="ECO:0000313" key="5">
    <source>
        <dbReference type="EMBL" id="KAK3394571.1"/>
    </source>
</evidence>
<dbReference type="GO" id="GO:0005681">
    <property type="term" value="C:spliceosomal complex"/>
    <property type="evidence" value="ECO:0007669"/>
    <property type="project" value="TreeGrafter"/>
</dbReference>
<name>A0AAE0P741_9PEZI</name>
<dbReference type="PANTHER" id="PTHR13486:SF2">
    <property type="entry name" value="SPLICING FACTOR C9ORF78"/>
    <property type="match status" value="1"/>
</dbReference>